<protein>
    <submittedName>
        <fullName evidence="1">Uncharacterized protein</fullName>
    </submittedName>
</protein>
<name>A0A284S8J8_ARMOS</name>
<evidence type="ECO:0000313" key="2">
    <source>
        <dbReference type="Proteomes" id="UP000219338"/>
    </source>
</evidence>
<dbReference type="Proteomes" id="UP000219338">
    <property type="component" value="Unassembled WGS sequence"/>
</dbReference>
<sequence length="76" mass="8157">MLGSMHTTGKCFIPINRRSAYKDAAVPPPADIDDASYAVYPSQLPSEVDAPPYDLIDRSTPYPAPIIKATSHIPGS</sequence>
<accession>A0A284S8J8</accession>
<proteinExistence type="predicted"/>
<organism evidence="1 2">
    <name type="scientific">Armillaria ostoyae</name>
    <name type="common">Armillaria root rot fungus</name>
    <dbReference type="NCBI Taxonomy" id="47428"/>
    <lineage>
        <taxon>Eukaryota</taxon>
        <taxon>Fungi</taxon>
        <taxon>Dikarya</taxon>
        <taxon>Basidiomycota</taxon>
        <taxon>Agaricomycotina</taxon>
        <taxon>Agaricomycetes</taxon>
        <taxon>Agaricomycetidae</taxon>
        <taxon>Agaricales</taxon>
        <taxon>Marasmiineae</taxon>
        <taxon>Physalacriaceae</taxon>
        <taxon>Armillaria</taxon>
    </lineage>
</organism>
<dbReference type="EMBL" id="FUEG01000042">
    <property type="protein sequence ID" value="SJL17296.1"/>
    <property type="molecule type" value="Genomic_DNA"/>
</dbReference>
<reference evidence="2" key="1">
    <citation type="journal article" date="2017" name="Nat. Ecol. Evol.">
        <title>Genome expansion and lineage-specific genetic innovations in the forest pathogenic fungi Armillaria.</title>
        <authorList>
            <person name="Sipos G."/>
            <person name="Prasanna A.N."/>
            <person name="Walter M.C."/>
            <person name="O'Connor E."/>
            <person name="Balint B."/>
            <person name="Krizsan K."/>
            <person name="Kiss B."/>
            <person name="Hess J."/>
            <person name="Varga T."/>
            <person name="Slot J."/>
            <person name="Riley R."/>
            <person name="Boka B."/>
            <person name="Rigling D."/>
            <person name="Barry K."/>
            <person name="Lee J."/>
            <person name="Mihaltcheva S."/>
            <person name="LaButti K."/>
            <person name="Lipzen A."/>
            <person name="Waldron R."/>
            <person name="Moloney N.M."/>
            <person name="Sperisen C."/>
            <person name="Kredics L."/>
            <person name="Vagvoelgyi C."/>
            <person name="Patrignani A."/>
            <person name="Fitzpatrick D."/>
            <person name="Nagy I."/>
            <person name="Doyle S."/>
            <person name="Anderson J.B."/>
            <person name="Grigoriev I.V."/>
            <person name="Gueldener U."/>
            <person name="Muensterkoetter M."/>
            <person name="Nagy L.G."/>
        </authorList>
    </citation>
    <scope>NUCLEOTIDE SEQUENCE [LARGE SCALE GENOMIC DNA]</scope>
    <source>
        <strain evidence="2">C18/9</strain>
    </source>
</reference>
<evidence type="ECO:0000313" key="1">
    <source>
        <dbReference type="EMBL" id="SJL17296.1"/>
    </source>
</evidence>
<gene>
    <name evidence="1" type="ORF">ARMOST_20845</name>
</gene>
<dbReference type="AlphaFoldDB" id="A0A284S8J8"/>
<keyword evidence="2" id="KW-1185">Reference proteome</keyword>